<sequence>MEKNSCIKPILDRIELELSILKTFILNKNKGIKFWLRDLTSSTAFHCKKFPNWLKVLLSGVLSLIILSQLNFIVQIIGDKTVTDKTGFWTLFSILVSSPVAFTIWHFRDQNATQQIENARKDTNLKEFQKLAEWVSGAHLIEDKFIEKTPSTSTAHQEKEIEITREYTDIPRGLSIPTYSKKDGAVGLQIAAVYNLLPFYRGEYGESFKKPALNLLTSAWLALQQKELEKLSVIHLQEDESNLCQIIAKLQNNARSPLGIAITRVLLSLNLNGELCLLEHPEIFPNLVLAGMDFHLEGLDKKVLDLFQSNFNYKSINLVGATLVKANLQGALLMGAQLQYADLDNANFKKSTLIGVNLKMASLQNTNFQNSDLRWSQFEKDEYDLEYTKFLETADFTGAKNLDKAIGLPPEIIAKYGKPKTN</sequence>
<comment type="caution">
    <text evidence="3">The sequence shown here is derived from an EMBL/GenBank/DDBJ whole genome shotgun (WGS) entry which is preliminary data.</text>
</comment>
<reference evidence="3 4" key="1">
    <citation type="submission" date="2018-10" db="EMBL/GenBank/DDBJ databases">
        <title>Genomic Encyclopedia of Type Strains, Phase IV (KMG-IV): sequencing the most valuable type-strain genomes for metagenomic binning, comparative biology and taxonomic classification.</title>
        <authorList>
            <person name="Goeker M."/>
        </authorList>
    </citation>
    <scope>NUCLEOTIDE SEQUENCE [LARGE SCALE GENOMIC DNA]</scope>
    <source>
        <strain evidence="3 4">DSM 23800</strain>
    </source>
</reference>
<dbReference type="Pfam" id="PF00805">
    <property type="entry name" value="Pentapeptide"/>
    <property type="match status" value="1"/>
</dbReference>
<dbReference type="AlphaFoldDB" id="A0A420XGJ3"/>
<dbReference type="Proteomes" id="UP000280099">
    <property type="component" value="Unassembled WGS sequence"/>
</dbReference>
<keyword evidence="1" id="KW-0677">Repeat</keyword>
<keyword evidence="4" id="KW-1185">Reference proteome</keyword>
<dbReference type="InterPro" id="IPR001646">
    <property type="entry name" value="5peptide_repeat"/>
</dbReference>
<protein>
    <submittedName>
        <fullName evidence="3">Pentapeptide repeat protein</fullName>
    </submittedName>
</protein>
<keyword evidence="2" id="KW-0812">Transmembrane</keyword>
<gene>
    <name evidence="3" type="ORF">DES31_1281</name>
</gene>
<proteinExistence type="predicted"/>
<evidence type="ECO:0000313" key="4">
    <source>
        <dbReference type="Proteomes" id="UP000280099"/>
    </source>
</evidence>
<dbReference type="EMBL" id="RBJC01000006">
    <property type="protein sequence ID" value="RKR71928.1"/>
    <property type="molecule type" value="Genomic_DNA"/>
</dbReference>
<keyword evidence="2" id="KW-0472">Membrane</keyword>
<dbReference type="Gene3D" id="2.160.20.80">
    <property type="entry name" value="E3 ubiquitin-protein ligase SopA"/>
    <property type="match status" value="1"/>
</dbReference>
<dbReference type="SUPFAM" id="SSF141571">
    <property type="entry name" value="Pentapeptide repeat-like"/>
    <property type="match status" value="1"/>
</dbReference>
<dbReference type="RefSeq" id="WP_121123198.1">
    <property type="nucleotide sequence ID" value="NZ_CP016604.1"/>
</dbReference>
<dbReference type="PANTHER" id="PTHR47485">
    <property type="entry name" value="THYLAKOID LUMENAL 17.4 KDA PROTEIN, CHLOROPLASTIC"/>
    <property type="match status" value="1"/>
</dbReference>
<evidence type="ECO:0000256" key="1">
    <source>
        <dbReference type="ARBA" id="ARBA00022737"/>
    </source>
</evidence>
<accession>A0A420XGJ3</accession>
<dbReference type="PANTHER" id="PTHR47485:SF1">
    <property type="entry name" value="THYLAKOID LUMENAL 17.4 KDA PROTEIN, CHLOROPLASTIC"/>
    <property type="match status" value="1"/>
</dbReference>
<feature type="transmembrane region" description="Helical" evidence="2">
    <location>
        <begin position="53"/>
        <end position="74"/>
    </location>
</feature>
<evidence type="ECO:0000256" key="2">
    <source>
        <dbReference type="SAM" id="Phobius"/>
    </source>
</evidence>
<name>A0A420XGJ3_9PAST</name>
<organism evidence="3 4">
    <name type="scientific">Otariodibacter oris</name>
    <dbReference type="NCBI Taxonomy" id="1032623"/>
    <lineage>
        <taxon>Bacteria</taxon>
        <taxon>Pseudomonadati</taxon>
        <taxon>Pseudomonadota</taxon>
        <taxon>Gammaproteobacteria</taxon>
        <taxon>Pasteurellales</taxon>
        <taxon>Pasteurellaceae</taxon>
        <taxon>Otariodibacter</taxon>
    </lineage>
</organism>
<dbReference type="OrthoDB" id="7531606at2"/>
<keyword evidence="2" id="KW-1133">Transmembrane helix</keyword>
<evidence type="ECO:0000313" key="3">
    <source>
        <dbReference type="EMBL" id="RKR71928.1"/>
    </source>
</evidence>
<feature type="transmembrane region" description="Helical" evidence="2">
    <location>
        <begin position="86"/>
        <end position="107"/>
    </location>
</feature>